<dbReference type="Gene3D" id="3.40.50.300">
    <property type="entry name" value="P-loop containing nucleotide triphosphate hydrolases"/>
    <property type="match status" value="1"/>
</dbReference>
<dbReference type="AlphaFoldDB" id="A0A438H0Q3"/>
<accession>A0A438H0Q3</accession>
<comment type="caution">
    <text evidence="1">The sequence shown here is derived from an EMBL/GenBank/DDBJ whole genome shotgun (WGS) entry which is preliminary data.</text>
</comment>
<dbReference type="Proteomes" id="UP000288805">
    <property type="component" value="Unassembled WGS sequence"/>
</dbReference>
<dbReference type="PANTHER" id="PTHR28653">
    <property type="match status" value="1"/>
</dbReference>
<dbReference type="SUPFAM" id="SSF52540">
    <property type="entry name" value="P-loop containing nucleoside triphosphate hydrolases"/>
    <property type="match status" value="1"/>
</dbReference>
<proteinExistence type="predicted"/>
<reference evidence="1 2" key="1">
    <citation type="journal article" date="2018" name="PLoS Genet.">
        <title>Population sequencing reveals clonal diversity and ancestral inbreeding in the grapevine cultivar Chardonnay.</title>
        <authorList>
            <person name="Roach M.J."/>
            <person name="Johnson D.L."/>
            <person name="Bohlmann J."/>
            <person name="van Vuuren H.J."/>
            <person name="Jones S.J."/>
            <person name="Pretorius I.S."/>
            <person name="Schmidt S.A."/>
            <person name="Borneman A.R."/>
        </authorList>
    </citation>
    <scope>NUCLEOTIDE SEQUENCE [LARGE SCALE GENOMIC DNA]</scope>
    <source>
        <strain evidence="2">cv. Chardonnay</strain>
        <tissue evidence="1">Leaf</tissue>
    </source>
</reference>
<protein>
    <submittedName>
        <fullName evidence="1">Uncharacterized protein</fullName>
    </submittedName>
</protein>
<dbReference type="EMBL" id="QGNW01000303">
    <property type="protein sequence ID" value="RVW77989.1"/>
    <property type="molecule type" value="Genomic_DNA"/>
</dbReference>
<evidence type="ECO:0000313" key="2">
    <source>
        <dbReference type="Proteomes" id="UP000288805"/>
    </source>
</evidence>
<name>A0A438H0Q3_VITVI</name>
<sequence>MVERFFSGKITETAGQDAGNFTLLSGPPSCGKTSLLFQFAFNAAVEGHSGNRDVVFICTRRRLESKPPCLSQGVDPSSDMFQHVQMKYVEDDEAIKKYFAAFHLHHKFPVAVIIDDFGDFFDERTCQERYNSPRGRDLAMVRTLALCRSAILHANLFDMISELSLTGGDGSGSFLLTNGINSGSGSSGRTRTAKYSIALQYLFLEDVTEDDDT</sequence>
<dbReference type="PANTHER" id="PTHR28653:SF1">
    <property type="entry name" value="ATPASE SWSAP1"/>
    <property type="match status" value="1"/>
</dbReference>
<dbReference type="InterPro" id="IPR027417">
    <property type="entry name" value="P-loop_NTPase"/>
</dbReference>
<evidence type="ECO:0000313" key="1">
    <source>
        <dbReference type="EMBL" id="RVW77989.1"/>
    </source>
</evidence>
<organism evidence="1 2">
    <name type="scientific">Vitis vinifera</name>
    <name type="common">Grape</name>
    <dbReference type="NCBI Taxonomy" id="29760"/>
    <lineage>
        <taxon>Eukaryota</taxon>
        <taxon>Viridiplantae</taxon>
        <taxon>Streptophyta</taxon>
        <taxon>Embryophyta</taxon>
        <taxon>Tracheophyta</taxon>
        <taxon>Spermatophyta</taxon>
        <taxon>Magnoliopsida</taxon>
        <taxon>eudicotyledons</taxon>
        <taxon>Gunneridae</taxon>
        <taxon>Pentapetalae</taxon>
        <taxon>rosids</taxon>
        <taxon>Vitales</taxon>
        <taxon>Vitaceae</taxon>
        <taxon>Viteae</taxon>
        <taxon>Vitis</taxon>
    </lineage>
</organism>
<gene>
    <name evidence="1" type="ORF">CK203_044848</name>
</gene>